<gene>
    <name evidence="2" type="ORF">LC0644_2191</name>
</gene>
<dbReference type="AlphaFoldDB" id="A0A0C9QCV7"/>
<sequence length="119" mass="13296">MEMGPISEWVAGISEFLAVCVALFLPYYHKRKKEQRKVRNLKTAIKKLGAEVIAGDQDAIKALNIYLIVSFLSDTNADIEALVTQGRELLDQIKKLPAKTDGTYEEAMTKAKLLLNQIS</sequence>
<accession>A0A0C9QCV7</accession>
<organism evidence="2 3">
    <name type="scientific">Lacticaseibacillus paracasei NRIC 0644</name>
    <dbReference type="NCBI Taxonomy" id="1435038"/>
    <lineage>
        <taxon>Bacteria</taxon>
        <taxon>Bacillati</taxon>
        <taxon>Bacillota</taxon>
        <taxon>Bacilli</taxon>
        <taxon>Lactobacillales</taxon>
        <taxon>Lactobacillaceae</taxon>
        <taxon>Lacticaseibacillus</taxon>
    </lineage>
</organism>
<name>A0A0C9QCV7_LACPA</name>
<dbReference type="RefSeq" id="WP_045624611.1">
    <property type="nucleotide sequence ID" value="NZ_BAYM01000246.1"/>
</dbReference>
<proteinExistence type="predicted"/>
<dbReference type="Proteomes" id="UP000032552">
    <property type="component" value="Unassembled WGS sequence"/>
</dbReference>
<keyword evidence="1" id="KW-0812">Transmembrane</keyword>
<dbReference type="EMBL" id="BAYM01000246">
    <property type="protein sequence ID" value="GAN37602.1"/>
    <property type="molecule type" value="Genomic_DNA"/>
</dbReference>
<evidence type="ECO:0000256" key="1">
    <source>
        <dbReference type="SAM" id="Phobius"/>
    </source>
</evidence>
<comment type="caution">
    <text evidence="2">The sequence shown here is derived from an EMBL/GenBank/DDBJ whole genome shotgun (WGS) entry which is preliminary data.</text>
</comment>
<reference evidence="3" key="1">
    <citation type="submission" date="2014-05" db="EMBL/GenBank/DDBJ databases">
        <title>Whole genome sequencing of Lactobacillus casei NRIC0644.</title>
        <authorList>
            <person name="Atarashi H."/>
            <person name="Yoshida Y."/>
            <person name="Fujimura S."/>
            <person name="Tanaka N."/>
            <person name="Shiwa Y."/>
            <person name="Yoshikawa H."/>
            <person name="Okada S."/>
            <person name="Nakagawa J."/>
        </authorList>
    </citation>
    <scope>NUCLEOTIDE SEQUENCE [LARGE SCALE GENOMIC DNA]</scope>
    <source>
        <strain evidence="3">NRIC0644</strain>
    </source>
</reference>
<feature type="transmembrane region" description="Helical" evidence="1">
    <location>
        <begin position="6"/>
        <end position="28"/>
    </location>
</feature>
<keyword evidence="1" id="KW-0472">Membrane</keyword>
<keyword evidence="1" id="KW-1133">Transmembrane helix</keyword>
<evidence type="ECO:0000313" key="2">
    <source>
        <dbReference type="EMBL" id="GAN37602.1"/>
    </source>
</evidence>
<evidence type="ECO:0000313" key="3">
    <source>
        <dbReference type="Proteomes" id="UP000032552"/>
    </source>
</evidence>
<protein>
    <submittedName>
        <fullName evidence="2">Uncharacterized protein</fullName>
    </submittedName>
</protein>